<dbReference type="EMBL" id="CP032157">
    <property type="protein sequence ID" value="AXY75996.1"/>
    <property type="molecule type" value="Genomic_DNA"/>
</dbReference>
<comment type="subcellular location">
    <subcellularLocation>
        <location evidence="1">Cell outer membrane</location>
    </subcellularLocation>
</comment>
<dbReference type="InterPro" id="IPR037066">
    <property type="entry name" value="Plug_dom_sf"/>
</dbReference>
<evidence type="ECO:0000313" key="7">
    <source>
        <dbReference type="Proteomes" id="UP000263900"/>
    </source>
</evidence>
<evidence type="ECO:0000256" key="3">
    <source>
        <dbReference type="ARBA" id="ARBA00023237"/>
    </source>
</evidence>
<evidence type="ECO:0000259" key="5">
    <source>
        <dbReference type="Pfam" id="PF14905"/>
    </source>
</evidence>
<evidence type="ECO:0000313" key="6">
    <source>
        <dbReference type="EMBL" id="AXY75996.1"/>
    </source>
</evidence>
<sequence>MLLPFVKKPVSITFFRTKGPTFRDNQQLKTDRSVKWTNCLIIFLSFAFCNTVYAQASQPGGVKISGSVTDSTGQLLPSVTVMLLKSADSATVKITSTDQGGTYIFEDILPGQYFLSFTTSGHVPHRIQLPLINAPFTADPVRLQKAVALLEGVTVVARKPLIELKPDRTIVNVDAAVTNVGATALEVLEKSPGVSVDRNGTISLKGKQNVLILMDGKPSYLPAADLANYLSGLSASQIELIEIMTNPSSKYDAAGNAGIINIKTKKNKVKGFNGNVNLAYGQGRYYKNNNSLLLNYRNGNYNLYLTYSTNISKSFTDIYAYRWYYKEDNKTVTNRFEQPSYLASPFTGHNLKAGVDYFLGKKTTLGASVTGVHSIRKTVGSNSGEWINQNNQVDSVIHTNSDNKNTWKNLGLNLSARHAFTDSKELSVDLDYLTYDLDNRQFYQNTLTGNNSYTDGLRGDLPSTLRIFSGKADYRQTIGKDLKMETGWKTSHVKTDNQAVYESLLNNDWKPDYDKTNHFLYSETIHALYVNAQQQVSKWSLQGGLRFEHTGYNADQLGNIVRKDSSFSRQYNSLFPTAFASYQADSAHTFSFSAGRRIDRPAFQKLNPFVFLINKYTYQTGNPFYRPQFTWNFEFSHLYKQTLITTLTYSVTNDYFSQIFFSDTNGLITYTEGNLGRMVNIGLSLSSQLAPAPWWSVTLQANLNRKRIEGVVVNSIAASVTQLYMNVSNQFRFKGGWLAELSGFYITRAQNDLQEVLDPTGQLSVGLAKQIWKNKATLKLSIRDIFYTQAMAGWTDFQQAREYFKLTRDSRVATLAFTWRFGKPLKGATRKSGSASDEIKERVGQN</sequence>
<dbReference type="Gene3D" id="2.60.40.10">
    <property type="entry name" value="Immunoglobulins"/>
    <property type="match status" value="1"/>
</dbReference>
<keyword evidence="7" id="KW-1185">Reference proteome</keyword>
<dbReference type="OrthoDB" id="905812at2"/>
<dbReference type="Pfam" id="PF13620">
    <property type="entry name" value="CarboxypepD_reg"/>
    <property type="match status" value="1"/>
</dbReference>
<organism evidence="6 7">
    <name type="scientific">Paraflavitalea soli</name>
    <dbReference type="NCBI Taxonomy" id="2315862"/>
    <lineage>
        <taxon>Bacteria</taxon>
        <taxon>Pseudomonadati</taxon>
        <taxon>Bacteroidota</taxon>
        <taxon>Chitinophagia</taxon>
        <taxon>Chitinophagales</taxon>
        <taxon>Chitinophagaceae</taxon>
        <taxon>Paraflavitalea</taxon>
    </lineage>
</organism>
<protein>
    <submittedName>
        <fullName evidence="6">TonB-dependent receptor</fullName>
    </submittedName>
</protein>
<dbReference type="InterPro" id="IPR013783">
    <property type="entry name" value="Ig-like_fold"/>
</dbReference>
<dbReference type="PANTHER" id="PTHR40980">
    <property type="entry name" value="PLUG DOMAIN-CONTAINING PROTEIN"/>
    <property type="match status" value="1"/>
</dbReference>
<dbReference type="Pfam" id="PF14905">
    <property type="entry name" value="OMP_b-brl_3"/>
    <property type="match status" value="1"/>
</dbReference>
<evidence type="ECO:0000256" key="1">
    <source>
        <dbReference type="ARBA" id="ARBA00004442"/>
    </source>
</evidence>
<keyword evidence="6" id="KW-0675">Receptor</keyword>
<dbReference type="Gene3D" id="2.170.130.10">
    <property type="entry name" value="TonB-dependent receptor, plug domain"/>
    <property type="match status" value="1"/>
</dbReference>
<name>A0A3B7MSP7_9BACT</name>
<dbReference type="KEGG" id="pseg:D3H65_19300"/>
<evidence type="ECO:0000256" key="2">
    <source>
        <dbReference type="ARBA" id="ARBA00023136"/>
    </source>
</evidence>
<proteinExistence type="predicted"/>
<dbReference type="AlphaFoldDB" id="A0A3B7MSP7"/>
<dbReference type="Proteomes" id="UP000263900">
    <property type="component" value="Chromosome"/>
</dbReference>
<dbReference type="SUPFAM" id="SSF49464">
    <property type="entry name" value="Carboxypeptidase regulatory domain-like"/>
    <property type="match status" value="1"/>
</dbReference>
<dbReference type="SUPFAM" id="SSF56935">
    <property type="entry name" value="Porins"/>
    <property type="match status" value="1"/>
</dbReference>
<dbReference type="Gene3D" id="2.40.170.20">
    <property type="entry name" value="TonB-dependent receptor, beta-barrel domain"/>
    <property type="match status" value="1"/>
</dbReference>
<reference evidence="6 7" key="1">
    <citation type="submission" date="2018-09" db="EMBL/GenBank/DDBJ databases">
        <title>Genome sequencing of strain 6GH32-13.</title>
        <authorList>
            <person name="Weon H.-Y."/>
            <person name="Heo J."/>
            <person name="Kwon S.-W."/>
        </authorList>
    </citation>
    <scope>NUCLEOTIDE SEQUENCE [LARGE SCALE GENOMIC DNA]</scope>
    <source>
        <strain evidence="6 7">5GH32-13</strain>
    </source>
</reference>
<keyword evidence="3" id="KW-0998">Cell outer membrane</keyword>
<feature type="region of interest" description="Disordered" evidence="4">
    <location>
        <begin position="827"/>
        <end position="846"/>
    </location>
</feature>
<dbReference type="InterPro" id="IPR041700">
    <property type="entry name" value="OMP_b-brl_3"/>
</dbReference>
<dbReference type="InterPro" id="IPR008969">
    <property type="entry name" value="CarboxyPept-like_regulatory"/>
</dbReference>
<dbReference type="PANTHER" id="PTHR40980:SF4">
    <property type="entry name" value="TONB-DEPENDENT RECEPTOR-LIKE BETA-BARREL DOMAIN-CONTAINING PROTEIN"/>
    <property type="match status" value="1"/>
</dbReference>
<dbReference type="GO" id="GO:0009279">
    <property type="term" value="C:cell outer membrane"/>
    <property type="evidence" value="ECO:0007669"/>
    <property type="project" value="UniProtKB-SubCell"/>
</dbReference>
<dbReference type="InterPro" id="IPR036942">
    <property type="entry name" value="Beta-barrel_TonB_sf"/>
</dbReference>
<feature type="domain" description="Outer membrane protein beta-barrel" evidence="5">
    <location>
        <begin position="421"/>
        <end position="819"/>
    </location>
</feature>
<keyword evidence="2" id="KW-0472">Membrane</keyword>
<gene>
    <name evidence="6" type="ORF">D3H65_19300</name>
</gene>
<feature type="compositionally biased region" description="Basic and acidic residues" evidence="4">
    <location>
        <begin position="837"/>
        <end position="846"/>
    </location>
</feature>
<accession>A0A3B7MSP7</accession>
<evidence type="ECO:0000256" key="4">
    <source>
        <dbReference type="SAM" id="MobiDB-lite"/>
    </source>
</evidence>